<dbReference type="GO" id="GO:0005829">
    <property type="term" value="C:cytosol"/>
    <property type="evidence" value="ECO:0007669"/>
    <property type="project" value="TreeGrafter"/>
</dbReference>
<keyword evidence="1" id="KW-0966">Cell projection</keyword>
<dbReference type="InterPro" id="IPR029044">
    <property type="entry name" value="Nucleotide-diphossugar_trans"/>
</dbReference>
<name>A0A2Z3HLS1_9CAUL</name>
<dbReference type="EMBL" id="CP029479">
    <property type="protein sequence ID" value="AWM76627.1"/>
    <property type="molecule type" value="Genomic_DNA"/>
</dbReference>
<evidence type="ECO:0000313" key="1">
    <source>
        <dbReference type="EMBL" id="AWM76627.1"/>
    </source>
</evidence>
<dbReference type="Pfam" id="PF02348">
    <property type="entry name" value="CTP_transf_3"/>
    <property type="match status" value="1"/>
</dbReference>
<reference evidence="2" key="1">
    <citation type="submission" date="2018-05" db="EMBL/GenBank/DDBJ databases">
        <title>Genome sequencing of Phenylobacterium sp. HYN0004.</title>
        <authorList>
            <person name="Yi H."/>
            <person name="Baek C."/>
        </authorList>
    </citation>
    <scope>NUCLEOTIDE SEQUENCE [LARGE SCALE GENOMIC DNA]</scope>
    <source>
        <strain evidence="2">HYN0004</strain>
    </source>
</reference>
<dbReference type="OrthoDB" id="9801052at2"/>
<keyword evidence="2" id="KW-1185">Reference proteome</keyword>
<evidence type="ECO:0000313" key="2">
    <source>
        <dbReference type="Proteomes" id="UP000247763"/>
    </source>
</evidence>
<dbReference type="RefSeq" id="WP_110449196.1">
    <property type="nucleotide sequence ID" value="NZ_CP029479.1"/>
</dbReference>
<dbReference type="AlphaFoldDB" id="A0A2Z3HLS1"/>
<dbReference type="PANTHER" id="PTHR42866">
    <property type="entry name" value="3-DEOXY-MANNO-OCTULOSONATE CYTIDYLYLTRANSFERASE"/>
    <property type="match status" value="1"/>
</dbReference>
<dbReference type="Gene3D" id="3.90.550.10">
    <property type="entry name" value="Spore Coat Polysaccharide Biosynthesis Protein SpsA, Chain A"/>
    <property type="match status" value="1"/>
</dbReference>
<sequence>MTTAILQARMSSSRLPGKVLKPLLGQPMILRQIERLRRCRELDRIVVATSEDPSDDVLAETLAGAGVEVVRGPLDDVLGRFLKAVEVLGLEGDLVRLTADCPLADPTVIDACVALRRERGLDYASNGQVRTFPRGLDVEVFTVEALRRAAAEAASAYDREHVTPWLYRPEAPFRRGDLVQAPDRSAFRWTVDLPGDFAFVERVYAALYPGNPAFTSADILALPFARREADA</sequence>
<keyword evidence="1" id="KW-0969">Cilium</keyword>
<gene>
    <name evidence="1" type="ORF">HYN04_01890</name>
</gene>
<dbReference type="InterPro" id="IPR003329">
    <property type="entry name" value="Cytidylyl_trans"/>
</dbReference>
<organism evidence="1 2">
    <name type="scientific">Phenylobacterium parvum</name>
    <dbReference type="NCBI Taxonomy" id="2201350"/>
    <lineage>
        <taxon>Bacteria</taxon>
        <taxon>Pseudomonadati</taxon>
        <taxon>Pseudomonadota</taxon>
        <taxon>Alphaproteobacteria</taxon>
        <taxon>Caulobacterales</taxon>
        <taxon>Caulobacteraceae</taxon>
        <taxon>Phenylobacterium</taxon>
    </lineage>
</organism>
<protein>
    <submittedName>
        <fullName evidence="1">Flagellin modification protein FlmC</fullName>
    </submittedName>
</protein>
<accession>A0A2Z3HLS1</accession>
<dbReference type="Proteomes" id="UP000247763">
    <property type="component" value="Chromosome"/>
</dbReference>
<proteinExistence type="predicted"/>
<dbReference type="SUPFAM" id="SSF53448">
    <property type="entry name" value="Nucleotide-diphospho-sugar transferases"/>
    <property type="match status" value="1"/>
</dbReference>
<keyword evidence="1" id="KW-0282">Flagellum</keyword>
<dbReference type="KEGG" id="phb:HYN04_01890"/>
<dbReference type="CDD" id="cd02518">
    <property type="entry name" value="GT2_SpsF"/>
    <property type="match status" value="1"/>
</dbReference>
<dbReference type="PANTHER" id="PTHR42866:SF1">
    <property type="entry name" value="SPORE COAT POLYSACCHARIDE BIOSYNTHESIS PROTEIN SPSF"/>
    <property type="match status" value="1"/>
</dbReference>